<dbReference type="KEGG" id="mtr:25500675"/>
<evidence type="ECO:0000313" key="2">
    <source>
        <dbReference type="EMBL" id="KEH18638.1"/>
    </source>
</evidence>
<dbReference type="PANTHER" id="PTHR31672:SF13">
    <property type="entry name" value="F-BOX PROTEIN CPR30-LIKE"/>
    <property type="match status" value="1"/>
</dbReference>
<reference evidence="2 5" key="1">
    <citation type="journal article" date="2011" name="Nature">
        <title>The Medicago genome provides insight into the evolution of rhizobial symbioses.</title>
        <authorList>
            <person name="Young N.D."/>
            <person name="Debelle F."/>
            <person name="Oldroyd G.E."/>
            <person name="Geurts R."/>
            <person name="Cannon S.B."/>
            <person name="Udvardi M.K."/>
            <person name="Benedito V.A."/>
            <person name="Mayer K.F."/>
            <person name="Gouzy J."/>
            <person name="Schoof H."/>
            <person name="Van de Peer Y."/>
            <person name="Proost S."/>
            <person name="Cook D.R."/>
            <person name="Meyers B.C."/>
            <person name="Spannagl M."/>
            <person name="Cheung F."/>
            <person name="De Mita S."/>
            <person name="Krishnakumar V."/>
            <person name="Gundlach H."/>
            <person name="Zhou S."/>
            <person name="Mudge J."/>
            <person name="Bharti A.K."/>
            <person name="Murray J.D."/>
            <person name="Naoumkina M.A."/>
            <person name="Rosen B."/>
            <person name="Silverstein K.A."/>
            <person name="Tang H."/>
            <person name="Rombauts S."/>
            <person name="Zhao P.X."/>
            <person name="Zhou P."/>
            <person name="Barbe V."/>
            <person name="Bardou P."/>
            <person name="Bechner M."/>
            <person name="Bellec A."/>
            <person name="Berger A."/>
            <person name="Berges H."/>
            <person name="Bidwell S."/>
            <person name="Bisseling T."/>
            <person name="Choisne N."/>
            <person name="Couloux A."/>
            <person name="Denny R."/>
            <person name="Deshpande S."/>
            <person name="Dai X."/>
            <person name="Doyle J.J."/>
            <person name="Dudez A.M."/>
            <person name="Farmer A.D."/>
            <person name="Fouteau S."/>
            <person name="Franken C."/>
            <person name="Gibelin C."/>
            <person name="Gish J."/>
            <person name="Goldstein S."/>
            <person name="Gonzalez A.J."/>
            <person name="Green P.J."/>
            <person name="Hallab A."/>
            <person name="Hartog M."/>
            <person name="Hua A."/>
            <person name="Humphray S.J."/>
            <person name="Jeong D.H."/>
            <person name="Jing Y."/>
            <person name="Jocker A."/>
            <person name="Kenton S.M."/>
            <person name="Kim D.J."/>
            <person name="Klee K."/>
            <person name="Lai H."/>
            <person name="Lang C."/>
            <person name="Lin S."/>
            <person name="Macmil S.L."/>
            <person name="Magdelenat G."/>
            <person name="Matthews L."/>
            <person name="McCorrison J."/>
            <person name="Monaghan E.L."/>
            <person name="Mun J.H."/>
            <person name="Najar F.Z."/>
            <person name="Nicholson C."/>
            <person name="Noirot C."/>
            <person name="O'Bleness M."/>
            <person name="Paule C.R."/>
            <person name="Poulain J."/>
            <person name="Prion F."/>
            <person name="Qin B."/>
            <person name="Qu C."/>
            <person name="Retzel E.F."/>
            <person name="Riddle C."/>
            <person name="Sallet E."/>
            <person name="Samain S."/>
            <person name="Samson N."/>
            <person name="Sanders I."/>
            <person name="Saurat O."/>
            <person name="Scarpelli C."/>
            <person name="Schiex T."/>
            <person name="Segurens B."/>
            <person name="Severin A.J."/>
            <person name="Sherrier D.J."/>
            <person name="Shi R."/>
            <person name="Sims S."/>
            <person name="Singer S.R."/>
            <person name="Sinharoy S."/>
            <person name="Sterck L."/>
            <person name="Viollet A."/>
            <person name="Wang B.B."/>
            <person name="Wang K."/>
            <person name="Wang M."/>
            <person name="Wang X."/>
            <person name="Warfsmann J."/>
            <person name="Weissenbach J."/>
            <person name="White D.D."/>
            <person name="White J.D."/>
            <person name="Wiley G.B."/>
            <person name="Wincker P."/>
            <person name="Xing Y."/>
            <person name="Yang L."/>
            <person name="Yao Z."/>
            <person name="Ying F."/>
            <person name="Zhai J."/>
            <person name="Zhou L."/>
            <person name="Zuber A."/>
            <person name="Denarie J."/>
            <person name="Dixon R.A."/>
            <person name="May G.D."/>
            <person name="Schwartz D.C."/>
            <person name="Rogers J."/>
            <person name="Quetier F."/>
            <person name="Town C.D."/>
            <person name="Roe B.A."/>
        </authorList>
    </citation>
    <scope>NUCLEOTIDE SEQUENCE [LARGE SCALE GENOMIC DNA]</scope>
    <source>
        <strain evidence="2">A17</strain>
        <strain evidence="4 5">cv. Jemalong A17</strain>
    </source>
</reference>
<dbReference type="Proteomes" id="UP000265566">
    <property type="component" value="Chromosome 8"/>
</dbReference>
<evidence type="ECO:0000256" key="1">
    <source>
        <dbReference type="SAM" id="MobiDB-lite"/>
    </source>
</evidence>
<dbReference type="EMBL" id="PSQE01000008">
    <property type="protein sequence ID" value="RHN39710.1"/>
    <property type="molecule type" value="Genomic_DNA"/>
</dbReference>
<evidence type="ECO:0000313" key="5">
    <source>
        <dbReference type="Proteomes" id="UP000002051"/>
    </source>
</evidence>
<dbReference type="AlphaFoldDB" id="A0A072TP58"/>
<dbReference type="Proteomes" id="UP000002051">
    <property type="component" value="Chromosome 8"/>
</dbReference>
<accession>A0A072TP58</accession>
<organism evidence="2 5">
    <name type="scientific">Medicago truncatula</name>
    <name type="common">Barrel medic</name>
    <name type="synonym">Medicago tribuloides</name>
    <dbReference type="NCBI Taxonomy" id="3880"/>
    <lineage>
        <taxon>Eukaryota</taxon>
        <taxon>Viridiplantae</taxon>
        <taxon>Streptophyta</taxon>
        <taxon>Embryophyta</taxon>
        <taxon>Tracheophyta</taxon>
        <taxon>Spermatophyta</taxon>
        <taxon>Magnoliopsida</taxon>
        <taxon>eudicotyledons</taxon>
        <taxon>Gunneridae</taxon>
        <taxon>Pentapetalae</taxon>
        <taxon>rosids</taxon>
        <taxon>fabids</taxon>
        <taxon>Fabales</taxon>
        <taxon>Fabaceae</taxon>
        <taxon>Papilionoideae</taxon>
        <taxon>50 kb inversion clade</taxon>
        <taxon>NPAAA clade</taxon>
        <taxon>Hologalegina</taxon>
        <taxon>IRL clade</taxon>
        <taxon>Trifolieae</taxon>
        <taxon>Medicago</taxon>
    </lineage>
</organism>
<feature type="compositionally biased region" description="Basic residues" evidence="1">
    <location>
        <begin position="1"/>
        <end position="15"/>
    </location>
</feature>
<feature type="region of interest" description="Disordered" evidence="1">
    <location>
        <begin position="1"/>
        <end position="27"/>
    </location>
</feature>
<sequence>MDRRRSQRIQSMKKHGSSDSDSNSHDHDDKSCKVISKLLLLEDLLFHVLTLVPLTCLFNSARYVCKPWAATIASSPFAEAYERRPRSKPGLYVQNCTTTSSSYFLEFKDDVNDQFERTDLGTPQKLGYVIGSCDGILLLMSMARQISVVNPILKCWLRFPRFLSQDHIVVRWQYTIARVPRTSKFKLFLIDVLEVSGACWYVFYVLRIGIDNAWKEIAKKEAPIRWHFLWFPLYSGGNDLYWITYDKVIVMDVDKETIVREYPLPSRNMRFGPLAILLWMGNRLSCIATKDTYSTYQIYILDFDSGKWSLHHEMGPFDYVSACGHRLNTTDVKFRLWINDQIIFRVRLPQSPIGNLLPGLQYIHFGYNVKTRQLTKIEDIDVGNFEVCLHTNSLVSLPGTPA</sequence>
<dbReference type="OrthoDB" id="1918594at2759"/>
<reference evidence="2 5" key="2">
    <citation type="journal article" date="2014" name="BMC Genomics">
        <title>An improved genome release (version Mt4.0) for the model legume Medicago truncatula.</title>
        <authorList>
            <person name="Tang H."/>
            <person name="Krishnakumar V."/>
            <person name="Bidwell S."/>
            <person name="Rosen B."/>
            <person name="Chan A."/>
            <person name="Zhou S."/>
            <person name="Gentzbittel L."/>
            <person name="Childs K.L."/>
            <person name="Yandell M."/>
            <person name="Gundlach H."/>
            <person name="Mayer K.F."/>
            <person name="Schwartz D.C."/>
            <person name="Town C.D."/>
        </authorList>
    </citation>
    <scope>GENOME REANNOTATION</scope>
    <source>
        <strain evidence="2">A17</strain>
        <strain evidence="4 5">cv. Jemalong A17</strain>
    </source>
</reference>
<dbReference type="HOGENOM" id="CLU_058909_0_0_1"/>
<evidence type="ECO:0000313" key="4">
    <source>
        <dbReference type="EnsemblPlants" id="KEH18638"/>
    </source>
</evidence>
<name>A0A072TP58_MEDTR</name>
<gene>
    <name evidence="4" type="primary">25500675</name>
    <name evidence="2" type="ordered locus">MTR_8g027525</name>
    <name evidence="3" type="ORF">MtrunA17_Chr8g0346811</name>
</gene>
<dbReference type="EMBL" id="CM001224">
    <property type="protein sequence ID" value="KEH18638.1"/>
    <property type="molecule type" value="Genomic_DNA"/>
</dbReference>
<dbReference type="ExpressionAtlas" id="A0A072TP58">
    <property type="expression patterns" value="differential"/>
</dbReference>
<dbReference type="InterPro" id="IPR050796">
    <property type="entry name" value="SCF_F-box_component"/>
</dbReference>
<reference evidence="4" key="3">
    <citation type="submission" date="2015-04" db="UniProtKB">
        <authorList>
            <consortium name="EnsemblPlants"/>
        </authorList>
    </citation>
    <scope>IDENTIFICATION</scope>
    <source>
        <strain evidence="4">cv. Jemalong A17</strain>
    </source>
</reference>
<protein>
    <recommendedName>
        <fullName evidence="6">F-box domain-containing protein</fullName>
    </recommendedName>
</protein>
<dbReference type="PANTHER" id="PTHR31672">
    <property type="entry name" value="BNACNNG10540D PROTEIN"/>
    <property type="match status" value="1"/>
</dbReference>
<proteinExistence type="predicted"/>
<dbReference type="EnsemblPlants" id="KEH18638">
    <property type="protein sequence ID" value="KEH18638"/>
    <property type="gene ID" value="MTR_8g027525"/>
</dbReference>
<evidence type="ECO:0000313" key="3">
    <source>
        <dbReference type="EMBL" id="RHN39710.1"/>
    </source>
</evidence>
<dbReference type="Gramene" id="rna45763">
    <property type="protein sequence ID" value="RHN39710.1"/>
    <property type="gene ID" value="gene45763"/>
</dbReference>
<feature type="compositionally biased region" description="Basic and acidic residues" evidence="1">
    <location>
        <begin position="16"/>
        <end position="27"/>
    </location>
</feature>
<reference evidence="3" key="4">
    <citation type="journal article" date="2018" name="Nat. Plants">
        <title>Whole-genome landscape of Medicago truncatula symbiotic genes.</title>
        <authorList>
            <person name="Pecrix Y."/>
            <person name="Gamas P."/>
            <person name="Carrere S."/>
        </authorList>
    </citation>
    <scope>NUCLEOTIDE SEQUENCE</scope>
    <source>
        <tissue evidence="3">Leaves</tissue>
    </source>
</reference>
<keyword evidence="5" id="KW-1185">Reference proteome</keyword>
<evidence type="ECO:0008006" key="6">
    <source>
        <dbReference type="Google" id="ProtNLM"/>
    </source>
</evidence>